<evidence type="ECO:0000313" key="2">
    <source>
        <dbReference type="EMBL" id="EDS32911.1"/>
    </source>
</evidence>
<name>B0W467_CULQU</name>
<evidence type="ECO:0008006" key="5">
    <source>
        <dbReference type="Google" id="ProtNLM"/>
    </source>
</evidence>
<proteinExistence type="predicted"/>
<dbReference type="GO" id="GO:0003676">
    <property type="term" value="F:nucleic acid binding"/>
    <property type="evidence" value="ECO:0007669"/>
    <property type="project" value="InterPro"/>
</dbReference>
<evidence type="ECO:0000256" key="1">
    <source>
        <dbReference type="SAM" id="MobiDB-lite"/>
    </source>
</evidence>
<dbReference type="HOGENOM" id="CLU_379571_0_0_1"/>
<dbReference type="InterPro" id="IPR035979">
    <property type="entry name" value="RBD_domain_sf"/>
</dbReference>
<dbReference type="VEuPathDB" id="VectorBase:CPIJ001827"/>
<sequence length="779" mass="89774">MERFVPAGDSYYDPACPDESDDEEQPLGGWNPAGTDPPEEELVIRDSGPTPIYTEADLYPTIPDPECLPEWPLACYWPVYVSNFRLDNFAEEARNEQIANFFAAKGLLVRMIFMREPEGCLYFKKFQRSSLLLDMLVYFTSKEDAQWAVRTCHRQTYYGHRLNVWPGRTPEYFDNTRSIRFQLPKTKCAAMSESVVELILRNKGHAIDTVARMSIVDVIVEFGNEESMRNAVRGTEYWIPFELQEPTPKQRFLERDVRIDLMQVMREKLTFMAMTPPQEVLEALLAGIPPSVDRSWENMNKPRPPPEAVVKLIKAKRTERKQFMEEKRGQGKKRPVETTGNVLLEGEPAPKAMTLKQLKGVVRDQANRILNKNKWTRANTMDCRLAKLKDKYLDARNDLLNLLALKKFSDPQRRQQEELFYQMLAIEYQMMEMIPQSSGALYCPPLELGLAKACLVAGELLPFPEPPTFAVDPEKYVDEVPPANPSLDPPPPFIPTVRPYCATDLNPTTVDPSCDPDWPLAHLWPVYVFNFRLNVLRGDRRNDQIREYFAAKGLLATCIFIPYDCEAISNQLIDMLVYFTSREDAATAIELCHRDSYYGHRLNVFPGREPVFFDVTGGRTIVVPIKQERPIPLDSLMRNAMRPDRVTSCNRFDDGVAFYEYGDPNDAEHAILAIRKQRPNKAFRPYQLKELRKKQRFLESDKKADVLEQVARDGQPQPALLEALIAGSVPAGLLNWNWRGWTELRSWPGQKCTLEKQQIRNRILKVLDIWRQMVKIPLD</sequence>
<dbReference type="InParanoid" id="B0W467"/>
<protein>
    <recommendedName>
        <fullName evidence="5">RRM domain-containing protein</fullName>
    </recommendedName>
</protein>
<organism>
    <name type="scientific">Culex quinquefasciatus</name>
    <name type="common">Southern house mosquito</name>
    <name type="synonym">Culex pungens</name>
    <dbReference type="NCBI Taxonomy" id="7176"/>
    <lineage>
        <taxon>Eukaryota</taxon>
        <taxon>Metazoa</taxon>
        <taxon>Ecdysozoa</taxon>
        <taxon>Arthropoda</taxon>
        <taxon>Hexapoda</taxon>
        <taxon>Insecta</taxon>
        <taxon>Pterygota</taxon>
        <taxon>Neoptera</taxon>
        <taxon>Endopterygota</taxon>
        <taxon>Diptera</taxon>
        <taxon>Nematocera</taxon>
        <taxon>Culicoidea</taxon>
        <taxon>Culicidae</taxon>
        <taxon>Culicinae</taxon>
        <taxon>Culicini</taxon>
        <taxon>Culex</taxon>
        <taxon>Culex</taxon>
    </lineage>
</organism>
<dbReference type="CDD" id="cd00590">
    <property type="entry name" value="RRM_SF"/>
    <property type="match status" value="2"/>
</dbReference>
<dbReference type="KEGG" id="cqu:CpipJ_CPIJ001827"/>
<feature type="compositionally biased region" description="Acidic residues" evidence="1">
    <location>
        <begin position="16"/>
        <end position="25"/>
    </location>
</feature>
<dbReference type="AlphaFoldDB" id="B0W467"/>
<feature type="region of interest" description="Disordered" evidence="1">
    <location>
        <begin position="1"/>
        <end position="41"/>
    </location>
</feature>
<keyword evidence="4" id="KW-1185">Reference proteome</keyword>
<dbReference type="EnsemblMetazoa" id="CPIJ001827-RA">
    <property type="protein sequence ID" value="CPIJ001827-PA"/>
    <property type="gene ID" value="CPIJ001827"/>
</dbReference>
<dbReference type="SUPFAM" id="SSF54928">
    <property type="entry name" value="RNA-binding domain, RBD"/>
    <property type="match status" value="1"/>
</dbReference>
<dbReference type="OMA" id="IRCCDRT"/>
<dbReference type="EMBL" id="DS231835">
    <property type="protein sequence ID" value="EDS32911.1"/>
    <property type="molecule type" value="Genomic_DNA"/>
</dbReference>
<evidence type="ECO:0000313" key="4">
    <source>
        <dbReference type="Proteomes" id="UP000002320"/>
    </source>
</evidence>
<dbReference type="VEuPathDB" id="VectorBase:CQUJHB011117"/>
<evidence type="ECO:0000313" key="3">
    <source>
        <dbReference type="EnsemblMetazoa" id="CPIJ001827-PA"/>
    </source>
</evidence>
<dbReference type="eggNOG" id="ENOG502T724">
    <property type="taxonomic scope" value="Eukaryota"/>
</dbReference>
<reference evidence="3" key="2">
    <citation type="submission" date="2021-02" db="UniProtKB">
        <authorList>
            <consortium name="EnsemblMetazoa"/>
        </authorList>
    </citation>
    <scope>IDENTIFICATION</scope>
    <source>
        <strain evidence="3">JHB</strain>
    </source>
</reference>
<reference evidence="2" key="1">
    <citation type="submission" date="2007-03" db="EMBL/GenBank/DDBJ databases">
        <title>Annotation of Culex pipiens quinquefasciatus.</title>
        <authorList>
            <consortium name="The Broad Institute Genome Sequencing Platform"/>
            <person name="Atkinson P.W."/>
            <person name="Hemingway J."/>
            <person name="Christensen B.M."/>
            <person name="Higgs S."/>
            <person name="Kodira C."/>
            <person name="Hannick L."/>
            <person name="Megy K."/>
            <person name="O'Leary S."/>
            <person name="Pearson M."/>
            <person name="Haas B.J."/>
            <person name="Mauceli E."/>
            <person name="Wortman J.R."/>
            <person name="Lee N.H."/>
            <person name="Guigo R."/>
            <person name="Stanke M."/>
            <person name="Alvarado L."/>
            <person name="Amedeo P."/>
            <person name="Antoine C.H."/>
            <person name="Arensburger P."/>
            <person name="Bidwell S.L."/>
            <person name="Crawford M."/>
            <person name="Camaro F."/>
            <person name="Devon K."/>
            <person name="Engels R."/>
            <person name="Hammond M."/>
            <person name="Howarth C."/>
            <person name="Koehrsen M."/>
            <person name="Lawson D."/>
            <person name="Montgomery P."/>
            <person name="Nene V."/>
            <person name="Nusbaum C."/>
            <person name="Puiu D."/>
            <person name="Romero-Severson J."/>
            <person name="Severson D.W."/>
            <person name="Shumway M."/>
            <person name="Sisk P."/>
            <person name="Stolte C."/>
            <person name="Zeng Q."/>
            <person name="Eisenstadt E."/>
            <person name="Fraser-Liggett C."/>
            <person name="Strausberg R."/>
            <person name="Galagan J."/>
            <person name="Birren B."/>
            <person name="Collins F.H."/>
        </authorList>
    </citation>
    <scope>NUCLEOTIDE SEQUENCE [LARGE SCALE GENOMIC DNA]</scope>
    <source>
        <strain evidence="2">JHB</strain>
    </source>
</reference>
<accession>B0W467</accession>
<dbReference type="OrthoDB" id="7762788at2759"/>
<dbReference type="Proteomes" id="UP000002320">
    <property type="component" value="Unassembled WGS sequence"/>
</dbReference>
<gene>
    <name evidence="3" type="primary">6032990</name>
    <name evidence="2" type="ORF">CpipJ_CPIJ001827</name>
</gene>
<dbReference type="STRING" id="7176.B0W467"/>